<feature type="region of interest" description="Disordered" evidence="1">
    <location>
        <begin position="77"/>
        <end position="103"/>
    </location>
</feature>
<dbReference type="AlphaFoldDB" id="A0A3A3YV90"/>
<evidence type="ECO:0000313" key="3">
    <source>
        <dbReference type="Proteomes" id="UP000265614"/>
    </source>
</evidence>
<feature type="compositionally biased region" description="Low complexity" evidence="1">
    <location>
        <begin position="77"/>
        <end position="87"/>
    </location>
</feature>
<keyword evidence="3" id="KW-1185">Reference proteome</keyword>
<reference evidence="2 3" key="1">
    <citation type="submission" date="2018-09" db="EMBL/GenBank/DDBJ databases">
        <title>YIM 75000 draft genome.</title>
        <authorList>
            <person name="Tang S."/>
            <person name="Feng Y."/>
        </authorList>
    </citation>
    <scope>NUCLEOTIDE SEQUENCE [LARGE SCALE GENOMIC DNA]</scope>
    <source>
        <strain evidence="2 3">YIM 75000</strain>
    </source>
</reference>
<evidence type="ECO:0000256" key="1">
    <source>
        <dbReference type="SAM" id="MobiDB-lite"/>
    </source>
</evidence>
<dbReference type="EMBL" id="QZEZ01000005">
    <property type="protein sequence ID" value="RJK95471.1"/>
    <property type="molecule type" value="Genomic_DNA"/>
</dbReference>
<gene>
    <name evidence="2" type="ORF">D5H78_12570</name>
</gene>
<name>A0A3A3YV90_9ACTN</name>
<dbReference type="Proteomes" id="UP000265614">
    <property type="component" value="Unassembled WGS sequence"/>
</dbReference>
<proteinExistence type="predicted"/>
<protein>
    <submittedName>
        <fullName evidence="2">Uncharacterized protein</fullName>
    </submittedName>
</protein>
<evidence type="ECO:0000313" key="2">
    <source>
        <dbReference type="EMBL" id="RJK95471.1"/>
    </source>
</evidence>
<accession>A0A3A3YV90</accession>
<comment type="caution">
    <text evidence="2">The sequence shown here is derived from an EMBL/GenBank/DDBJ whole genome shotgun (WGS) entry which is preliminary data.</text>
</comment>
<sequence>MAADGPPQAGTCPACGGALLAGSMAVAVLGSPRFVVRVGTTEVATEVDAAMCGECGLVQLRGRDPAAVRTARRAAGLGRTPVRWPGLRPRPAPPRGDGAAERS</sequence>
<organism evidence="2 3">
    <name type="scientific">Vallicoccus soli</name>
    <dbReference type="NCBI Taxonomy" id="2339232"/>
    <lineage>
        <taxon>Bacteria</taxon>
        <taxon>Bacillati</taxon>
        <taxon>Actinomycetota</taxon>
        <taxon>Actinomycetes</taxon>
        <taxon>Motilibacterales</taxon>
        <taxon>Vallicoccaceae</taxon>
        <taxon>Vallicoccus</taxon>
    </lineage>
</organism>